<dbReference type="Gene3D" id="3.30.160.60">
    <property type="entry name" value="Classic Zinc Finger"/>
    <property type="match status" value="7"/>
</dbReference>
<evidence type="ECO:0000313" key="8">
    <source>
        <dbReference type="RefSeq" id="XP_052757220.1"/>
    </source>
</evidence>
<dbReference type="InterPro" id="IPR013087">
    <property type="entry name" value="Znf_C2H2_type"/>
</dbReference>
<evidence type="ECO:0000313" key="7">
    <source>
        <dbReference type="Proteomes" id="UP001652740"/>
    </source>
</evidence>
<keyword evidence="3 5" id="KW-0863">Zinc-finger</keyword>
<feature type="domain" description="C2H2-type" evidence="6">
    <location>
        <begin position="348"/>
        <end position="376"/>
    </location>
</feature>
<feature type="domain" description="C2H2-type" evidence="6">
    <location>
        <begin position="109"/>
        <end position="132"/>
    </location>
</feature>
<dbReference type="RefSeq" id="XP_052757220.1">
    <property type="nucleotide sequence ID" value="XM_052901260.1"/>
</dbReference>
<evidence type="ECO:0000259" key="6">
    <source>
        <dbReference type="PROSITE" id="PS50157"/>
    </source>
</evidence>
<dbReference type="Pfam" id="PF13912">
    <property type="entry name" value="zf-C2H2_6"/>
    <property type="match status" value="1"/>
</dbReference>
<reference evidence="8" key="1">
    <citation type="submission" date="2025-08" db="UniProtKB">
        <authorList>
            <consortium name="RefSeq"/>
        </authorList>
    </citation>
    <scope>IDENTIFICATION</scope>
    <source>
        <tissue evidence="8">Whole larvae</tissue>
    </source>
</reference>
<dbReference type="Pfam" id="PF00096">
    <property type="entry name" value="zf-C2H2"/>
    <property type="match status" value="4"/>
</dbReference>
<evidence type="ECO:0000256" key="4">
    <source>
        <dbReference type="ARBA" id="ARBA00022833"/>
    </source>
</evidence>
<keyword evidence="2" id="KW-0677">Repeat</keyword>
<keyword evidence="4" id="KW-0862">Zinc</keyword>
<gene>
    <name evidence="8" type="primary">LOC113510079</name>
</gene>
<dbReference type="InterPro" id="IPR036236">
    <property type="entry name" value="Znf_C2H2_sf"/>
</dbReference>
<dbReference type="SMART" id="SM00355">
    <property type="entry name" value="ZnF_C2H2"/>
    <property type="match status" value="10"/>
</dbReference>
<dbReference type="PROSITE" id="PS50157">
    <property type="entry name" value="ZINC_FINGER_C2H2_2"/>
    <property type="match status" value="7"/>
</dbReference>
<dbReference type="PROSITE" id="PS00028">
    <property type="entry name" value="ZINC_FINGER_C2H2_1"/>
    <property type="match status" value="8"/>
</dbReference>
<feature type="domain" description="C2H2-type" evidence="6">
    <location>
        <begin position="405"/>
        <end position="428"/>
    </location>
</feature>
<evidence type="ECO:0000256" key="3">
    <source>
        <dbReference type="ARBA" id="ARBA00022771"/>
    </source>
</evidence>
<dbReference type="PANTHER" id="PTHR24379:SF121">
    <property type="entry name" value="C2H2-TYPE DOMAIN-CONTAINING PROTEIN"/>
    <property type="match status" value="1"/>
</dbReference>
<keyword evidence="1" id="KW-0479">Metal-binding</keyword>
<keyword evidence="7" id="KW-1185">Reference proteome</keyword>
<dbReference type="SUPFAM" id="SSF57667">
    <property type="entry name" value="beta-beta-alpha zinc fingers"/>
    <property type="match status" value="4"/>
</dbReference>
<dbReference type="Proteomes" id="UP001652740">
    <property type="component" value="Unplaced"/>
</dbReference>
<accession>A0ABM3N0V1</accession>
<proteinExistence type="predicted"/>
<feature type="domain" description="C2H2-type" evidence="6">
    <location>
        <begin position="319"/>
        <end position="347"/>
    </location>
</feature>
<feature type="domain" description="C2H2-type" evidence="6">
    <location>
        <begin position="377"/>
        <end position="404"/>
    </location>
</feature>
<feature type="domain" description="C2H2-type" evidence="6">
    <location>
        <begin position="231"/>
        <end position="253"/>
    </location>
</feature>
<protein>
    <submittedName>
        <fullName evidence="8">Zinc finger protein 184-like</fullName>
    </submittedName>
</protein>
<feature type="domain" description="C2H2-type" evidence="6">
    <location>
        <begin position="258"/>
        <end position="286"/>
    </location>
</feature>
<evidence type="ECO:0000256" key="5">
    <source>
        <dbReference type="PROSITE-ProRule" id="PRU00042"/>
    </source>
</evidence>
<organism evidence="7 8">
    <name type="scientific">Galleria mellonella</name>
    <name type="common">Greater wax moth</name>
    <dbReference type="NCBI Taxonomy" id="7137"/>
    <lineage>
        <taxon>Eukaryota</taxon>
        <taxon>Metazoa</taxon>
        <taxon>Ecdysozoa</taxon>
        <taxon>Arthropoda</taxon>
        <taxon>Hexapoda</taxon>
        <taxon>Insecta</taxon>
        <taxon>Pterygota</taxon>
        <taxon>Neoptera</taxon>
        <taxon>Endopterygota</taxon>
        <taxon>Lepidoptera</taxon>
        <taxon>Glossata</taxon>
        <taxon>Ditrysia</taxon>
        <taxon>Pyraloidea</taxon>
        <taxon>Pyralidae</taxon>
        <taxon>Galleriinae</taxon>
        <taxon>Galleria</taxon>
    </lineage>
</organism>
<dbReference type="PANTHER" id="PTHR24379">
    <property type="entry name" value="KRAB AND ZINC FINGER DOMAIN-CONTAINING"/>
    <property type="match status" value="1"/>
</dbReference>
<name>A0ABM3N0V1_GALME</name>
<evidence type="ECO:0000256" key="1">
    <source>
        <dbReference type="ARBA" id="ARBA00022723"/>
    </source>
</evidence>
<sequence length="432" mass="50281">MKIEIREVTTKKVVATRHLTDIVKDKNQQYNFRTKKSNTIGINDNQKGEISTDVKANSNNKVKPKKVVQNNTNKSKEDAVTKQKHYTNIKAILENSNATIIRHRGGIGYACGYCIKQYPDAADLKRHSLETHDDVSLCYFVNNMTLSKYIIKLDITSLRCKLCDTNIKRLEDLMTHLQNTHKVKTFTDIDNHIIPFKFESKNLTCALCENGVPFHKFKSLLEHMTVHYRNYVCEDCDAGFINFEQLRQHRSVHESGSYSCNKCNKVFNNTRKLKAHIRAVHVMKSQPLSKCGYCNQAFLYFHTKEKHLQEVHGVQIARIKCQACDRSFLTRSNYTKHMKLNHLMLRPHACTQCDKAFAYLAQLKEHERRVHMGLRLYNCDECLKTFSTRKALQQHMRIHTNDRRFKCNVCGQAFIAKISWRGHMRSKHGEVV</sequence>
<dbReference type="GeneID" id="113510079"/>
<evidence type="ECO:0000256" key="2">
    <source>
        <dbReference type="ARBA" id="ARBA00022737"/>
    </source>
</evidence>